<dbReference type="InParanoid" id="D2V6N4"/>
<protein>
    <submittedName>
        <fullName evidence="1">Predicted protein</fullName>
    </submittedName>
</protein>
<evidence type="ECO:0000313" key="1">
    <source>
        <dbReference type="EMBL" id="EFC47472.1"/>
    </source>
</evidence>
<dbReference type="RefSeq" id="XP_002680216.1">
    <property type="nucleotide sequence ID" value="XM_002680170.1"/>
</dbReference>
<sequence length="216" mass="25479">MPVDLYSIRYIDCSEWEKSIRGTFKFSAFIVPHDDVLKKVCPYDKIPLDVSLVHVADYSQYFDIHDNPRALLSIQAPSSKRETNQLQQQSKDNSSLSFHPLDYVFSSEIRYELFLYCDDQLLLQRFISPYEWIPNSQKQGKHVDQTIGHYNQLKIQFKFVSEGKASATLTRREKLKSSNEIAADCKRRKLENTSNEINNQFYQIQKITFHFSLWDY</sequence>
<dbReference type="EMBL" id="GG738854">
    <property type="protein sequence ID" value="EFC47472.1"/>
    <property type="molecule type" value="Genomic_DNA"/>
</dbReference>
<proteinExistence type="predicted"/>
<accession>D2V6N4</accession>
<name>D2V6N4_NAEGR</name>
<dbReference type="KEGG" id="ngr:NAEGRDRAFT_64503"/>
<dbReference type="AlphaFoldDB" id="D2V6N4"/>
<reference evidence="1 2" key="1">
    <citation type="journal article" date="2010" name="Cell">
        <title>The genome of Naegleria gruberi illuminates early eukaryotic versatility.</title>
        <authorList>
            <person name="Fritz-Laylin L.K."/>
            <person name="Prochnik S.E."/>
            <person name="Ginger M.L."/>
            <person name="Dacks J.B."/>
            <person name="Carpenter M.L."/>
            <person name="Field M.C."/>
            <person name="Kuo A."/>
            <person name="Paredez A."/>
            <person name="Chapman J."/>
            <person name="Pham J."/>
            <person name="Shu S."/>
            <person name="Neupane R."/>
            <person name="Cipriano M."/>
            <person name="Mancuso J."/>
            <person name="Tu H."/>
            <person name="Salamov A."/>
            <person name="Lindquist E."/>
            <person name="Shapiro H."/>
            <person name="Lucas S."/>
            <person name="Grigoriev I.V."/>
            <person name="Cande W.Z."/>
            <person name="Fulton C."/>
            <person name="Rokhsar D.S."/>
            <person name="Dawson S.C."/>
        </authorList>
    </citation>
    <scope>NUCLEOTIDE SEQUENCE [LARGE SCALE GENOMIC DNA]</scope>
    <source>
        <strain evidence="1 2">NEG-M</strain>
    </source>
</reference>
<keyword evidence="2" id="KW-1185">Reference proteome</keyword>
<gene>
    <name evidence="1" type="ORF">NAEGRDRAFT_64503</name>
</gene>
<dbReference type="VEuPathDB" id="AmoebaDB:NAEGRDRAFT_64503"/>
<organism evidence="2">
    <name type="scientific">Naegleria gruberi</name>
    <name type="common">Amoeba</name>
    <dbReference type="NCBI Taxonomy" id="5762"/>
    <lineage>
        <taxon>Eukaryota</taxon>
        <taxon>Discoba</taxon>
        <taxon>Heterolobosea</taxon>
        <taxon>Tetramitia</taxon>
        <taxon>Eutetramitia</taxon>
        <taxon>Vahlkampfiidae</taxon>
        <taxon>Naegleria</taxon>
    </lineage>
</organism>
<dbReference type="GeneID" id="8861663"/>
<dbReference type="Proteomes" id="UP000006671">
    <property type="component" value="Unassembled WGS sequence"/>
</dbReference>
<evidence type="ECO:0000313" key="2">
    <source>
        <dbReference type="Proteomes" id="UP000006671"/>
    </source>
</evidence>